<dbReference type="SMART" id="SM01130">
    <property type="entry name" value="DHDPS"/>
    <property type="match status" value="1"/>
</dbReference>
<evidence type="ECO:0000313" key="4">
    <source>
        <dbReference type="EMBL" id="CAB4873405.1"/>
    </source>
</evidence>
<protein>
    <submittedName>
        <fullName evidence="2">Unannotated protein</fullName>
    </submittedName>
</protein>
<dbReference type="PIRSF" id="PIRSF001365">
    <property type="entry name" value="DHDPS"/>
    <property type="match status" value="1"/>
</dbReference>
<dbReference type="InterPro" id="IPR002220">
    <property type="entry name" value="DapA-like"/>
</dbReference>
<dbReference type="CDD" id="cd00408">
    <property type="entry name" value="DHDPS-like"/>
    <property type="match status" value="1"/>
</dbReference>
<dbReference type="PANTHER" id="PTHR42849:SF1">
    <property type="entry name" value="N-ACETYLNEURAMINATE LYASE"/>
    <property type="match status" value="1"/>
</dbReference>
<dbReference type="PANTHER" id="PTHR42849">
    <property type="entry name" value="N-ACETYLNEURAMINATE LYASE"/>
    <property type="match status" value="1"/>
</dbReference>
<dbReference type="EMBL" id="CAFBLI010000093">
    <property type="protein sequence ID" value="CAB4873405.1"/>
    <property type="molecule type" value="Genomic_DNA"/>
</dbReference>
<dbReference type="Gene3D" id="3.20.20.70">
    <property type="entry name" value="Aldolase class I"/>
    <property type="match status" value="1"/>
</dbReference>
<dbReference type="Pfam" id="PF00701">
    <property type="entry name" value="DHDPS"/>
    <property type="match status" value="1"/>
</dbReference>
<dbReference type="EMBL" id="CAEZZS010000073">
    <property type="protein sequence ID" value="CAB4784168.1"/>
    <property type="molecule type" value="Genomic_DNA"/>
</dbReference>
<accession>A0A6J6MSM6</accession>
<dbReference type="EMBL" id="CAEZUJ010000037">
    <property type="protein sequence ID" value="CAB4603098.1"/>
    <property type="molecule type" value="Genomic_DNA"/>
</dbReference>
<name>A0A6J6MSM6_9ZZZZ</name>
<evidence type="ECO:0000313" key="1">
    <source>
        <dbReference type="EMBL" id="CAB4603098.1"/>
    </source>
</evidence>
<dbReference type="InterPro" id="IPR013785">
    <property type="entry name" value="Aldolase_TIM"/>
</dbReference>
<sequence>MMKLTGVFNVLQTPLTENDEIDEKVFAREIEWLIECGIDGAVLAMVSEVLRFSAEDRRKQWQLVLRLINGRIPVVASVGAESTYIATSLAKWAEIDGAAAVMATPPSAFATLSNEIRDYYVAIIESVKIPVIVQDASNYLGQPLDISLYVDLIDKYGAERVQFKPEAKPVKERLELLRDASNGRALVFEGQGGVDLLDTFPIGIVGTMPGAEVPWALVALFKALKEDNWDRARSIHAPLAKLISYQTTLDAYVAVEKYLLVKQGIFSSERQRGPVGFILSSESKIEIDAAFDALKNAVSAK</sequence>
<dbReference type="GO" id="GO:0008747">
    <property type="term" value="F:N-acetylneuraminate lyase activity"/>
    <property type="evidence" value="ECO:0007669"/>
    <property type="project" value="TreeGrafter"/>
</dbReference>
<organism evidence="2">
    <name type="scientific">freshwater metagenome</name>
    <dbReference type="NCBI Taxonomy" id="449393"/>
    <lineage>
        <taxon>unclassified sequences</taxon>
        <taxon>metagenomes</taxon>
        <taxon>ecological metagenomes</taxon>
    </lineage>
</organism>
<dbReference type="GO" id="GO:0019262">
    <property type="term" value="P:N-acetylneuraminate catabolic process"/>
    <property type="evidence" value="ECO:0007669"/>
    <property type="project" value="TreeGrafter"/>
</dbReference>
<dbReference type="EMBL" id="CAEZXH010000004">
    <property type="protein sequence ID" value="CAB4675423.1"/>
    <property type="molecule type" value="Genomic_DNA"/>
</dbReference>
<evidence type="ECO:0000313" key="2">
    <source>
        <dbReference type="EMBL" id="CAB4675423.1"/>
    </source>
</evidence>
<dbReference type="SUPFAM" id="SSF51569">
    <property type="entry name" value="Aldolase"/>
    <property type="match status" value="1"/>
</dbReference>
<proteinExistence type="predicted"/>
<dbReference type="GO" id="GO:0005829">
    <property type="term" value="C:cytosol"/>
    <property type="evidence" value="ECO:0007669"/>
    <property type="project" value="TreeGrafter"/>
</dbReference>
<evidence type="ECO:0000313" key="3">
    <source>
        <dbReference type="EMBL" id="CAB4784168.1"/>
    </source>
</evidence>
<dbReference type="AlphaFoldDB" id="A0A6J6MSM6"/>
<gene>
    <name evidence="1" type="ORF">UFOPK1811_00945</name>
    <name evidence="2" type="ORF">UFOPK2360_00139</name>
    <name evidence="3" type="ORF">UFOPK2922_01238</name>
    <name evidence="4" type="ORF">UFOPK3306_01069</name>
</gene>
<reference evidence="2" key="1">
    <citation type="submission" date="2020-05" db="EMBL/GenBank/DDBJ databases">
        <authorList>
            <person name="Chiriac C."/>
            <person name="Salcher M."/>
            <person name="Ghai R."/>
            <person name="Kavagutti S V."/>
        </authorList>
    </citation>
    <scope>NUCLEOTIDE SEQUENCE</scope>
</reference>